<protein>
    <recommendedName>
        <fullName evidence="6">MARVEL domain-containing protein</fullName>
    </recommendedName>
</protein>
<keyword evidence="4" id="KW-1185">Reference proteome</keyword>
<dbReference type="EMBL" id="CADEBD010000348">
    <property type="protein sequence ID" value="CAB3250658.1"/>
    <property type="molecule type" value="Genomic_DNA"/>
</dbReference>
<dbReference type="Proteomes" id="UP000494106">
    <property type="component" value="Unassembled WGS sequence"/>
</dbReference>
<feature type="transmembrane region" description="Helical" evidence="1">
    <location>
        <begin position="120"/>
        <end position="141"/>
    </location>
</feature>
<dbReference type="Proteomes" id="UP000494256">
    <property type="component" value="Unassembled WGS sequence"/>
</dbReference>
<proteinExistence type="predicted"/>
<organism evidence="2 4">
    <name type="scientific">Arctia plantaginis</name>
    <name type="common">Wood tiger moth</name>
    <name type="synonym">Phalaena plantaginis</name>
    <dbReference type="NCBI Taxonomy" id="874455"/>
    <lineage>
        <taxon>Eukaryota</taxon>
        <taxon>Metazoa</taxon>
        <taxon>Ecdysozoa</taxon>
        <taxon>Arthropoda</taxon>
        <taxon>Hexapoda</taxon>
        <taxon>Insecta</taxon>
        <taxon>Pterygota</taxon>
        <taxon>Neoptera</taxon>
        <taxon>Endopterygota</taxon>
        <taxon>Lepidoptera</taxon>
        <taxon>Glossata</taxon>
        <taxon>Ditrysia</taxon>
        <taxon>Noctuoidea</taxon>
        <taxon>Erebidae</taxon>
        <taxon>Arctiinae</taxon>
        <taxon>Arctia</taxon>
    </lineage>
</organism>
<feature type="transmembrane region" description="Helical" evidence="1">
    <location>
        <begin position="193"/>
        <end position="213"/>
    </location>
</feature>
<keyword evidence="1" id="KW-1133">Transmembrane helix</keyword>
<evidence type="ECO:0000256" key="1">
    <source>
        <dbReference type="SAM" id="Phobius"/>
    </source>
</evidence>
<comment type="caution">
    <text evidence="2">The sequence shown here is derived from an EMBL/GenBank/DDBJ whole genome shotgun (WGS) entry which is preliminary data.</text>
</comment>
<reference evidence="4 5" key="1">
    <citation type="submission" date="2020-04" db="EMBL/GenBank/DDBJ databases">
        <authorList>
            <person name="Wallbank WR R."/>
            <person name="Pardo Diaz C."/>
            <person name="Kozak K."/>
            <person name="Martin S."/>
            <person name="Jiggins C."/>
            <person name="Moest M."/>
            <person name="Warren A I."/>
            <person name="Byers J.R.P. K."/>
            <person name="Montejo-Kovacevich G."/>
            <person name="Yen C E."/>
        </authorList>
    </citation>
    <scope>NUCLEOTIDE SEQUENCE [LARGE SCALE GENOMIC DNA]</scope>
</reference>
<evidence type="ECO:0000313" key="5">
    <source>
        <dbReference type="Proteomes" id="UP000494256"/>
    </source>
</evidence>
<evidence type="ECO:0000313" key="4">
    <source>
        <dbReference type="Proteomes" id="UP000494106"/>
    </source>
</evidence>
<accession>A0A8S0ZPX2</accession>
<keyword evidence="1" id="KW-0472">Membrane</keyword>
<dbReference type="AlphaFoldDB" id="A0A8S0ZPX2"/>
<dbReference type="EMBL" id="CADEBC010000485">
    <property type="protein sequence ID" value="CAB3235535.1"/>
    <property type="molecule type" value="Genomic_DNA"/>
</dbReference>
<dbReference type="OrthoDB" id="7438409at2759"/>
<keyword evidence="1" id="KW-0812">Transmembrane</keyword>
<name>A0A8S0ZPX2_ARCPL</name>
<feature type="transmembrane region" description="Helical" evidence="1">
    <location>
        <begin position="153"/>
        <end position="173"/>
    </location>
</feature>
<sequence>MIWDCCPKLTKCCFCVTDLKTASAIIAVLGIVTSPAVSWAVVRHSYVIRVSCVLTSREDRKDVVDVHLSHFLSFGFGANAGLGPSCLDPEAKPDPNDLPPSKPPDTTDVPKYNFYLSVKWVGWVVLLADFVFLIYSIFFLYRLYQPRSAGYQASLILQFMWACIVSIALSFVYSMLYVSACITVGGSFPVFEFFFSFFDVILWGYFIAVINSYSDLVGTSQRT</sequence>
<gene>
    <name evidence="3" type="ORF">APLA_LOCUS13200</name>
    <name evidence="2" type="ORF">APLA_LOCUS6186</name>
</gene>
<feature type="transmembrane region" description="Helical" evidence="1">
    <location>
        <begin position="24"/>
        <end position="42"/>
    </location>
</feature>
<evidence type="ECO:0000313" key="3">
    <source>
        <dbReference type="EMBL" id="CAB3250658.1"/>
    </source>
</evidence>
<evidence type="ECO:0000313" key="2">
    <source>
        <dbReference type="EMBL" id="CAB3235535.1"/>
    </source>
</evidence>
<evidence type="ECO:0008006" key="6">
    <source>
        <dbReference type="Google" id="ProtNLM"/>
    </source>
</evidence>